<keyword evidence="1" id="KW-0732">Signal</keyword>
<dbReference type="Proteomes" id="UP000257109">
    <property type="component" value="Unassembled WGS sequence"/>
</dbReference>
<organism evidence="2 3">
    <name type="scientific">Mucuna pruriens</name>
    <name type="common">Velvet bean</name>
    <name type="synonym">Dolichos pruriens</name>
    <dbReference type="NCBI Taxonomy" id="157652"/>
    <lineage>
        <taxon>Eukaryota</taxon>
        <taxon>Viridiplantae</taxon>
        <taxon>Streptophyta</taxon>
        <taxon>Embryophyta</taxon>
        <taxon>Tracheophyta</taxon>
        <taxon>Spermatophyta</taxon>
        <taxon>Magnoliopsida</taxon>
        <taxon>eudicotyledons</taxon>
        <taxon>Gunneridae</taxon>
        <taxon>Pentapetalae</taxon>
        <taxon>rosids</taxon>
        <taxon>fabids</taxon>
        <taxon>Fabales</taxon>
        <taxon>Fabaceae</taxon>
        <taxon>Papilionoideae</taxon>
        <taxon>50 kb inversion clade</taxon>
        <taxon>NPAAA clade</taxon>
        <taxon>indigoferoid/millettioid clade</taxon>
        <taxon>Phaseoleae</taxon>
        <taxon>Mucuna</taxon>
    </lineage>
</organism>
<evidence type="ECO:0000313" key="3">
    <source>
        <dbReference type="Proteomes" id="UP000257109"/>
    </source>
</evidence>
<accession>A0A371F250</accession>
<proteinExistence type="predicted"/>
<feature type="chain" id="PRO_5016951663" evidence="1">
    <location>
        <begin position="24"/>
        <end position="132"/>
    </location>
</feature>
<protein>
    <submittedName>
        <fullName evidence="2">Uncharacterized protein</fullName>
    </submittedName>
</protein>
<comment type="caution">
    <text evidence="2">The sequence shown here is derived from an EMBL/GenBank/DDBJ whole genome shotgun (WGS) entry which is preliminary data.</text>
</comment>
<gene>
    <name evidence="2" type="ORF">CR513_48134</name>
</gene>
<feature type="signal peptide" evidence="1">
    <location>
        <begin position="1"/>
        <end position="23"/>
    </location>
</feature>
<evidence type="ECO:0000256" key="1">
    <source>
        <dbReference type="SAM" id="SignalP"/>
    </source>
</evidence>
<evidence type="ECO:0000313" key="2">
    <source>
        <dbReference type="EMBL" id="RDX72387.1"/>
    </source>
</evidence>
<dbReference type="AlphaFoldDB" id="A0A371F250"/>
<keyword evidence="3" id="KW-1185">Reference proteome</keyword>
<feature type="non-terminal residue" evidence="2">
    <location>
        <position position="1"/>
    </location>
</feature>
<name>A0A371F250_MUCPR</name>
<sequence>MFILARIFSVLFLLSVNFSRHLSYSTTNSSTTFYHSITHHMISDSTPVQIPYSPTDLFRNFFPSSSSIDVDPTLHSLSTPPVCTIPESSSHPKNNLSTRSIHPMVTRSKSNIFKLKQLHLATKFSLPDPVEA</sequence>
<dbReference type="EMBL" id="QJKJ01010926">
    <property type="protein sequence ID" value="RDX72387.1"/>
    <property type="molecule type" value="Genomic_DNA"/>
</dbReference>
<reference evidence="2" key="1">
    <citation type="submission" date="2018-05" db="EMBL/GenBank/DDBJ databases">
        <title>Draft genome of Mucuna pruriens seed.</title>
        <authorList>
            <person name="Nnadi N.E."/>
            <person name="Vos R."/>
            <person name="Hasami M.H."/>
            <person name="Devisetty U.K."/>
            <person name="Aguiy J.C."/>
        </authorList>
    </citation>
    <scope>NUCLEOTIDE SEQUENCE [LARGE SCALE GENOMIC DNA]</scope>
    <source>
        <strain evidence="2">JCA_2017</strain>
    </source>
</reference>